<dbReference type="PIRSF" id="PIRSF028841">
    <property type="entry name" value="APC10_sub"/>
    <property type="match status" value="1"/>
</dbReference>
<dbReference type="InterPro" id="IPR016901">
    <property type="entry name" value="APC10/Doc1"/>
</dbReference>
<dbReference type="GO" id="GO:0031145">
    <property type="term" value="P:anaphase-promoting complex-dependent catabolic process"/>
    <property type="evidence" value="ECO:0007669"/>
    <property type="project" value="InterPro"/>
</dbReference>
<dbReference type="STRING" id="983966.A0A0H5CJY3"/>
<evidence type="ECO:0000313" key="9">
    <source>
        <dbReference type="EMBL" id="CEP24784.1"/>
    </source>
</evidence>
<evidence type="ECO:0000313" key="10">
    <source>
        <dbReference type="EMBL" id="ODV70646.1"/>
    </source>
</evidence>
<dbReference type="CDD" id="cd08366">
    <property type="entry name" value="APC10"/>
    <property type="match status" value="1"/>
</dbReference>
<dbReference type="SUPFAM" id="SSF49785">
    <property type="entry name" value="Galactose-binding domain-like"/>
    <property type="match status" value="1"/>
</dbReference>
<reference evidence="11" key="2">
    <citation type="journal article" date="2015" name="J. Biotechnol.">
        <title>The structure of the Cyberlindnera jadinii genome and its relation to Candida utilis analyzed by the occurrence of single nucleotide polymorphisms.</title>
        <authorList>
            <person name="Rupp O."/>
            <person name="Brinkrolf K."/>
            <person name="Buerth C."/>
            <person name="Kunigo M."/>
            <person name="Schneider J."/>
            <person name="Jaenicke S."/>
            <person name="Goesmann A."/>
            <person name="Puehler A."/>
            <person name="Jaeger K.-E."/>
            <person name="Ernst J.F."/>
        </authorList>
    </citation>
    <scope>NUCLEOTIDE SEQUENCE [LARGE SCALE GENOMIC DNA]</scope>
    <source>
        <strain evidence="11">ATCC 18201 / CBS 1600 / BCRC 20928 / JCM 3617 / NBRC 0987 / NRRL Y-1542</strain>
    </source>
</reference>
<keyword evidence="12" id="KW-1185">Reference proteome</keyword>
<evidence type="ECO:0000256" key="7">
    <source>
        <dbReference type="SAM" id="MobiDB-lite"/>
    </source>
</evidence>
<evidence type="ECO:0000256" key="5">
    <source>
        <dbReference type="ARBA" id="ARBA00023306"/>
    </source>
</evidence>
<evidence type="ECO:0000256" key="1">
    <source>
        <dbReference type="ARBA" id="ARBA00006762"/>
    </source>
</evidence>
<dbReference type="AlphaFoldDB" id="A0A0H5CJY3"/>
<evidence type="ECO:0000313" key="11">
    <source>
        <dbReference type="Proteomes" id="UP000038830"/>
    </source>
</evidence>
<dbReference type="GO" id="GO:0005680">
    <property type="term" value="C:anaphase-promoting complex"/>
    <property type="evidence" value="ECO:0007669"/>
    <property type="project" value="InterPro"/>
</dbReference>
<dbReference type="EMBL" id="CDQK01000006">
    <property type="protein sequence ID" value="CEP24784.1"/>
    <property type="molecule type" value="Genomic_DNA"/>
</dbReference>
<evidence type="ECO:0000256" key="4">
    <source>
        <dbReference type="ARBA" id="ARBA00022786"/>
    </source>
</evidence>
<feature type="compositionally biased region" description="Polar residues" evidence="7">
    <location>
        <begin position="1"/>
        <end position="15"/>
    </location>
</feature>
<proteinExistence type="inferred from homology"/>
<name>A0A0H5CJY3_CYBJN</name>
<keyword evidence="5 6" id="KW-0131">Cell cycle</keyword>
<protein>
    <recommendedName>
        <fullName evidence="6">Anaphase-promoting complex subunit 10</fullName>
    </recommendedName>
</protein>
<gene>
    <name evidence="9" type="ORF">BN1211_5701</name>
    <name evidence="10" type="ORF">CYBJADRAFT_144955</name>
</gene>
<reference evidence="10 12" key="3">
    <citation type="journal article" date="2016" name="Proc. Natl. Acad. Sci. U.S.A.">
        <title>Comparative genomics of biotechnologically important yeasts.</title>
        <authorList>
            <person name="Riley R."/>
            <person name="Haridas S."/>
            <person name="Wolfe K.H."/>
            <person name="Lopes M.R."/>
            <person name="Hittinger C.T."/>
            <person name="Goeker M."/>
            <person name="Salamov A.A."/>
            <person name="Wisecaver J.H."/>
            <person name="Long T.M."/>
            <person name="Calvey C.H."/>
            <person name="Aerts A.L."/>
            <person name="Barry K.W."/>
            <person name="Choi C."/>
            <person name="Clum A."/>
            <person name="Coughlan A.Y."/>
            <person name="Deshpande S."/>
            <person name="Douglass A.P."/>
            <person name="Hanson S.J."/>
            <person name="Klenk H.-P."/>
            <person name="LaButti K.M."/>
            <person name="Lapidus A."/>
            <person name="Lindquist E.A."/>
            <person name="Lipzen A.M."/>
            <person name="Meier-Kolthoff J.P."/>
            <person name="Ohm R.A."/>
            <person name="Otillar R.P."/>
            <person name="Pangilinan J.L."/>
            <person name="Peng Y."/>
            <person name="Rokas A."/>
            <person name="Rosa C.A."/>
            <person name="Scheuner C."/>
            <person name="Sibirny A.A."/>
            <person name="Slot J.C."/>
            <person name="Stielow J.B."/>
            <person name="Sun H."/>
            <person name="Kurtzman C.P."/>
            <person name="Blackwell M."/>
            <person name="Grigoriev I.V."/>
            <person name="Jeffries T.W."/>
        </authorList>
    </citation>
    <scope>NUCLEOTIDE SEQUENCE [LARGE SCALE GENOMIC DNA]</scope>
    <source>
        <strain evidence="12">ATCC 18201 / CBS 1600 / BCRC 20928 / JCM 3617 / NBRC 0987 / NRRL Y-1542</strain>
        <strain evidence="10">NRRL Y-1542</strain>
    </source>
</reference>
<sequence>MPESWQDLQDNSNDIDNSEIQDEDEEVNEYKDPVEEYTEGSRQIEALGLMDIGPMGSWSVSSFKQGCGVKELREDTPLSFWQSDGPQPHHLDIHFSKRVIVSRVSIFTDYSLDESYTPSKILVLSGTGFHDLVEVMTLELDRPSGWNHAVFTEIQGNKEGLKTFLIRILVVSNHQHGKDTHLRSVKVYSPQTTHTFDTSVLGPFTSRVLLSESTIR</sequence>
<dbReference type="Gene3D" id="2.60.120.260">
    <property type="entry name" value="Galactose-binding domain-like"/>
    <property type="match status" value="1"/>
</dbReference>
<dbReference type="InterPro" id="IPR004939">
    <property type="entry name" value="APC_su10/DOC_dom"/>
</dbReference>
<accession>A0A1E4RTS3</accession>
<dbReference type="PANTHER" id="PTHR12936:SF0">
    <property type="entry name" value="ANAPHASE-PROMOTING COMPLEX SUBUNIT 10"/>
    <property type="match status" value="1"/>
</dbReference>
<dbReference type="EMBL" id="KV453956">
    <property type="protein sequence ID" value="ODV70646.1"/>
    <property type="molecule type" value="Genomic_DNA"/>
</dbReference>
<keyword evidence="2 6" id="KW-0132">Cell division</keyword>
<dbReference type="GO" id="GO:0051301">
    <property type="term" value="P:cell division"/>
    <property type="evidence" value="ECO:0007669"/>
    <property type="project" value="UniProtKB-KW"/>
</dbReference>
<dbReference type="PROSITE" id="PS51284">
    <property type="entry name" value="DOC"/>
    <property type="match status" value="1"/>
</dbReference>
<dbReference type="GO" id="GO:0070979">
    <property type="term" value="P:protein K11-linked ubiquitination"/>
    <property type="evidence" value="ECO:0007669"/>
    <property type="project" value="TreeGrafter"/>
</dbReference>
<dbReference type="OrthoDB" id="24948at2759"/>
<reference evidence="9" key="1">
    <citation type="submission" date="2014-12" db="EMBL/GenBank/DDBJ databases">
        <authorList>
            <person name="Jaenicke S."/>
        </authorList>
    </citation>
    <scope>NUCLEOTIDE SEQUENCE [LARGE SCALE GENOMIC DNA]</scope>
    <source>
        <strain evidence="9">CBS1600</strain>
    </source>
</reference>
<accession>A0A0H5CJY3</accession>
<evidence type="ECO:0000256" key="3">
    <source>
        <dbReference type="ARBA" id="ARBA00022776"/>
    </source>
</evidence>
<dbReference type="Proteomes" id="UP000094389">
    <property type="component" value="Unassembled WGS sequence"/>
</dbReference>
<dbReference type="Pfam" id="PF03256">
    <property type="entry name" value="ANAPC10"/>
    <property type="match status" value="1"/>
</dbReference>
<evidence type="ECO:0000256" key="2">
    <source>
        <dbReference type="ARBA" id="ARBA00022618"/>
    </source>
</evidence>
<evidence type="ECO:0000259" key="8">
    <source>
        <dbReference type="PROSITE" id="PS51284"/>
    </source>
</evidence>
<comment type="function">
    <text evidence="6">Component of the anaphase promoting complex/cyclosome (APC/C), a cell cycle-regulated E3 ubiquitin-protein ligase complex that controls progression through mitosis and the G1 phase of the cell cycle.</text>
</comment>
<dbReference type="SMART" id="SM01337">
    <property type="entry name" value="APC10"/>
    <property type="match status" value="1"/>
</dbReference>
<evidence type="ECO:0000256" key="6">
    <source>
        <dbReference type="PIRNR" id="PIRNR028841"/>
    </source>
</evidence>
<dbReference type="PANTHER" id="PTHR12936">
    <property type="entry name" value="ANAPHASE-PROMOTING COMPLEX 10"/>
    <property type="match status" value="1"/>
</dbReference>
<evidence type="ECO:0000313" key="12">
    <source>
        <dbReference type="Proteomes" id="UP000094389"/>
    </source>
</evidence>
<keyword evidence="4 6" id="KW-0833">Ubl conjugation pathway</keyword>
<dbReference type="Proteomes" id="UP000038830">
    <property type="component" value="Unassembled WGS sequence"/>
</dbReference>
<dbReference type="OMA" id="FITIEFP"/>
<keyword evidence="3 6" id="KW-0498">Mitosis</keyword>
<organism evidence="9 11">
    <name type="scientific">Cyberlindnera jadinii (strain ATCC 18201 / CBS 1600 / BCRC 20928 / JCM 3617 / NBRC 0987 / NRRL Y-1542)</name>
    <name type="common">Torula yeast</name>
    <name type="synonym">Candida utilis</name>
    <dbReference type="NCBI Taxonomy" id="983966"/>
    <lineage>
        <taxon>Eukaryota</taxon>
        <taxon>Fungi</taxon>
        <taxon>Dikarya</taxon>
        <taxon>Ascomycota</taxon>
        <taxon>Saccharomycotina</taxon>
        <taxon>Saccharomycetes</taxon>
        <taxon>Phaffomycetales</taxon>
        <taxon>Phaffomycetaceae</taxon>
        <taxon>Cyberlindnera</taxon>
    </lineage>
</organism>
<comment type="similarity">
    <text evidence="1 6">Belongs to the APC10 family.</text>
</comment>
<feature type="compositionally biased region" description="Acidic residues" evidence="7">
    <location>
        <begin position="16"/>
        <end position="27"/>
    </location>
</feature>
<feature type="region of interest" description="Disordered" evidence="7">
    <location>
        <begin position="1"/>
        <end position="33"/>
    </location>
</feature>
<dbReference type="InterPro" id="IPR008979">
    <property type="entry name" value="Galactose-bd-like_sf"/>
</dbReference>
<feature type="domain" description="DOC" evidence="8">
    <location>
        <begin position="28"/>
        <end position="214"/>
    </location>
</feature>